<dbReference type="EMBL" id="JAHXZJ010002609">
    <property type="protein sequence ID" value="KAH0539216.1"/>
    <property type="molecule type" value="Genomic_DNA"/>
</dbReference>
<feature type="domain" description="DNA/RNA-binding" evidence="7">
    <location>
        <begin position="206"/>
        <end position="416"/>
    </location>
</feature>
<keyword evidence="11" id="KW-1185">Reference proteome</keyword>
<keyword evidence="4" id="KW-0866">Nonsense-mediated mRNA decay</keyword>
<dbReference type="AlphaFoldDB" id="A0AAV7HYH4"/>
<evidence type="ECO:0000256" key="5">
    <source>
        <dbReference type="ARBA" id="ARBA00023242"/>
    </source>
</evidence>
<evidence type="ECO:0008006" key="12">
    <source>
        <dbReference type="Google" id="ProtNLM"/>
    </source>
</evidence>
<dbReference type="InterPro" id="IPR018834">
    <property type="entry name" value="DNA/RNA-bd_Est1-type"/>
</dbReference>
<dbReference type="Gene3D" id="1.25.40.10">
    <property type="entry name" value="Tetratricopeptide repeat domain"/>
    <property type="match status" value="1"/>
</dbReference>
<evidence type="ECO:0000259" key="8">
    <source>
        <dbReference type="Pfam" id="PF10374"/>
    </source>
</evidence>
<evidence type="ECO:0000256" key="2">
    <source>
        <dbReference type="ARBA" id="ARBA00004496"/>
    </source>
</evidence>
<dbReference type="GO" id="GO:0005697">
    <property type="term" value="C:telomerase holoenzyme complex"/>
    <property type="evidence" value="ECO:0007669"/>
    <property type="project" value="TreeGrafter"/>
</dbReference>
<dbReference type="GO" id="GO:0005737">
    <property type="term" value="C:cytoplasm"/>
    <property type="evidence" value="ECO:0007669"/>
    <property type="project" value="UniProtKB-SubCell"/>
</dbReference>
<feature type="region of interest" description="Disordered" evidence="6">
    <location>
        <begin position="762"/>
        <end position="784"/>
    </location>
</feature>
<dbReference type="PANTHER" id="PTHR15696:SF7">
    <property type="entry name" value="NONSENSE-MEDIATED MRNA DECAY FACTOR"/>
    <property type="match status" value="1"/>
</dbReference>
<dbReference type="GO" id="GO:0070034">
    <property type="term" value="F:telomerase RNA binding"/>
    <property type="evidence" value="ECO:0007669"/>
    <property type="project" value="TreeGrafter"/>
</dbReference>
<accession>A0AAV7HYH4</accession>
<keyword evidence="3" id="KW-0963">Cytoplasm</keyword>
<evidence type="ECO:0000259" key="9">
    <source>
        <dbReference type="Pfam" id="PF13638"/>
    </source>
</evidence>
<comment type="subcellular location">
    <subcellularLocation>
        <location evidence="2">Cytoplasm</location>
    </subcellularLocation>
    <subcellularLocation>
        <location evidence="1">Nucleus</location>
    </subcellularLocation>
</comment>
<dbReference type="Pfam" id="PF10373">
    <property type="entry name" value="EST1_DNA_bind"/>
    <property type="match status" value="1"/>
</dbReference>
<dbReference type="SUPFAM" id="SSF48452">
    <property type="entry name" value="TPR-like"/>
    <property type="match status" value="1"/>
</dbReference>
<evidence type="ECO:0000313" key="10">
    <source>
        <dbReference type="EMBL" id="KAH0539216.1"/>
    </source>
</evidence>
<dbReference type="GO" id="GO:0000184">
    <property type="term" value="P:nuclear-transcribed mRNA catabolic process, nonsense-mediated decay"/>
    <property type="evidence" value="ECO:0007669"/>
    <property type="project" value="UniProtKB-KW"/>
</dbReference>
<feature type="region of interest" description="Disordered" evidence="6">
    <location>
        <begin position="493"/>
        <end position="532"/>
    </location>
</feature>
<evidence type="ECO:0000256" key="6">
    <source>
        <dbReference type="SAM" id="MobiDB-lite"/>
    </source>
</evidence>
<evidence type="ECO:0000256" key="4">
    <source>
        <dbReference type="ARBA" id="ARBA00023161"/>
    </source>
</evidence>
<comment type="caution">
    <text evidence="10">The sequence shown here is derived from an EMBL/GenBank/DDBJ whole genome shotgun (WGS) entry which is preliminary data.</text>
</comment>
<dbReference type="Pfam" id="PF10374">
    <property type="entry name" value="EST1"/>
    <property type="match status" value="1"/>
</dbReference>
<feature type="compositionally biased region" description="Acidic residues" evidence="6">
    <location>
        <begin position="510"/>
        <end position="523"/>
    </location>
</feature>
<dbReference type="Pfam" id="PF13638">
    <property type="entry name" value="PIN_4"/>
    <property type="match status" value="1"/>
</dbReference>
<dbReference type="Gene3D" id="3.40.50.1010">
    <property type="entry name" value="5'-nuclease"/>
    <property type="match status" value="1"/>
</dbReference>
<reference evidence="10 11" key="1">
    <citation type="journal article" date="2021" name="J. Hered.">
        <title>A chromosome-level genome assembly of the parasitoid wasp, Cotesia glomerata (Hymenoptera: Braconidae).</title>
        <authorList>
            <person name="Pinto B.J."/>
            <person name="Weis J.J."/>
            <person name="Gamble T."/>
            <person name="Ode P.J."/>
            <person name="Paul R."/>
            <person name="Zaspel J.M."/>
        </authorList>
    </citation>
    <scope>NUCLEOTIDE SEQUENCE [LARGE SCALE GENOMIC DNA]</scope>
    <source>
        <strain evidence="10">CgM1</strain>
    </source>
</reference>
<protein>
    <recommendedName>
        <fullName evidence="12">Protein SMG5</fullName>
    </recommendedName>
</protein>
<dbReference type="FunFam" id="3.40.50.1010:FF:000033">
    <property type="entry name" value="Blast:Protein SMG5"/>
    <property type="match status" value="1"/>
</dbReference>
<evidence type="ECO:0000259" key="7">
    <source>
        <dbReference type="Pfam" id="PF10373"/>
    </source>
</evidence>
<gene>
    <name evidence="10" type="ORF">KQX54_002262</name>
</gene>
<proteinExistence type="predicted"/>
<dbReference type="InterPro" id="IPR002716">
    <property type="entry name" value="PIN_dom"/>
</dbReference>
<dbReference type="Proteomes" id="UP000826195">
    <property type="component" value="Unassembled WGS sequence"/>
</dbReference>
<dbReference type="PANTHER" id="PTHR15696">
    <property type="entry name" value="SMG-7 SUPPRESSOR WITH MORPHOLOGICAL EFFECT ON GENITALIA PROTEIN 7"/>
    <property type="match status" value="1"/>
</dbReference>
<sequence length="981" mass="111783">MRKSHQNIAAVDAASNADCLEITRKLYRGVTDVAKRLDEQKASALTIKDIFTPSGEILRGKLKDYCERLIFNDPIGHARKTEELLWRRAFYDVVSTAKKLRKGNVWNDMEKALLSTHLSVGVGFYHHLILKLQLECGLDLAGIVDFAYPQQRHGLSDRGEKNITPKFKSEEAQQCVIRIIHRSLICLGDLARYKLDLDPTWDPMIASRYYKMAITIDPNIGMPHNQLGTVAGIKNYGVDAVYHYMRCILCSEPFEGAEGNLKRIISSHLFTEKEKLPSQRCAARLFTLLQKWNNGTPVNTDKINEDCQNLLSDIETCMTSDKLNTQKNNLNSNTPDNNDNLPRTIEEYLQNCKSEQPSPDLSFEVIFKMVSICLMSVSKLQSRNSSQVHGVIAFVLSLLSQLIQVVIDNLQKSIVESLPNGLLVKEEQIYVEEKLIVESENSEQIKNDLDVNDNTKNLANGHLINGSVKDKIKAKGKVRKNLLSKFRRRKRINSSDSDNSDLEIPHSDDSSDDFNSDISETEEDCVHSDADDLTEDEVEVEVEENVGLANGATVDVPEVNSVKNEEIISDFNEIPSENGTSSLNINYLFQKKHVDLNNYFKLLAKEGLFYSIKICFDWLKSNPEIIKSICNSLLLERIATFINLINIDKYYGVLFEKWEKDREVSLKADKLQEYCKTVPLPEDIDLRGLNVLENAHKDINWQILRKLMISKNEEVLLRIVKLIDFGNFLSNVEGSGFMYNEEDNLFVVAQVDKEKKIDLVKKEEEGTEQEERVKNDNEINSEHPRGKLMRHMGKLWLKAEVRALETRLRSKLMSPYLVVDHEALTKHTPTLKRLVYAKKFVIVIPSIVVSALDEMKRTSGRAREATRWLENQLQKGSRFLRAQRPQERLALPLIKGPRPKDKEAWLFFQIIECCHYLTQQNKVGLSSDNEAPVVTLLTGISTEERKSSNFCPDGLAKSAGVNLEHIESFHTKWKTSSKSHG</sequence>
<dbReference type="InterPro" id="IPR019458">
    <property type="entry name" value="Est1-like_N"/>
</dbReference>
<evidence type="ECO:0000256" key="1">
    <source>
        <dbReference type="ARBA" id="ARBA00004123"/>
    </source>
</evidence>
<feature type="domain" description="PIN" evidence="9">
    <location>
        <begin position="818"/>
        <end position="931"/>
    </location>
</feature>
<keyword evidence="5" id="KW-0539">Nucleus</keyword>
<dbReference type="GO" id="GO:0042162">
    <property type="term" value="F:telomeric DNA binding"/>
    <property type="evidence" value="ECO:0007669"/>
    <property type="project" value="TreeGrafter"/>
</dbReference>
<dbReference type="InterPro" id="IPR011990">
    <property type="entry name" value="TPR-like_helical_dom_sf"/>
</dbReference>
<organism evidence="10 11">
    <name type="scientific">Cotesia glomerata</name>
    <name type="common">Lepidopteran parasitic wasp</name>
    <name type="synonym">Apanteles glomeratus</name>
    <dbReference type="NCBI Taxonomy" id="32391"/>
    <lineage>
        <taxon>Eukaryota</taxon>
        <taxon>Metazoa</taxon>
        <taxon>Ecdysozoa</taxon>
        <taxon>Arthropoda</taxon>
        <taxon>Hexapoda</taxon>
        <taxon>Insecta</taxon>
        <taxon>Pterygota</taxon>
        <taxon>Neoptera</taxon>
        <taxon>Endopterygota</taxon>
        <taxon>Hymenoptera</taxon>
        <taxon>Apocrita</taxon>
        <taxon>Ichneumonoidea</taxon>
        <taxon>Braconidae</taxon>
        <taxon>Microgastrinae</taxon>
        <taxon>Cotesia</taxon>
    </lineage>
</organism>
<dbReference type="CDD" id="cd09884">
    <property type="entry name" value="PIN_Smg5-like"/>
    <property type="match status" value="1"/>
</dbReference>
<dbReference type="InterPro" id="IPR045153">
    <property type="entry name" value="Est1/Ebs1-like"/>
</dbReference>
<name>A0AAV7HYH4_COTGL</name>
<evidence type="ECO:0000256" key="3">
    <source>
        <dbReference type="ARBA" id="ARBA00022490"/>
    </source>
</evidence>
<evidence type="ECO:0000313" key="11">
    <source>
        <dbReference type="Proteomes" id="UP000826195"/>
    </source>
</evidence>
<feature type="domain" description="Telomerase activating protein Est1-like N-terminal" evidence="8">
    <location>
        <begin position="80"/>
        <end position="196"/>
    </location>
</feature>